<sequence>MPLQCDELQQARHCSHLCHSLIYVYCRGIGMPAVLSTFP</sequence>
<organism evidence="1">
    <name type="scientific">Arundo donax</name>
    <name type="common">Giant reed</name>
    <name type="synonym">Donax arundinaceus</name>
    <dbReference type="NCBI Taxonomy" id="35708"/>
    <lineage>
        <taxon>Eukaryota</taxon>
        <taxon>Viridiplantae</taxon>
        <taxon>Streptophyta</taxon>
        <taxon>Embryophyta</taxon>
        <taxon>Tracheophyta</taxon>
        <taxon>Spermatophyta</taxon>
        <taxon>Magnoliopsida</taxon>
        <taxon>Liliopsida</taxon>
        <taxon>Poales</taxon>
        <taxon>Poaceae</taxon>
        <taxon>PACMAD clade</taxon>
        <taxon>Arundinoideae</taxon>
        <taxon>Arundineae</taxon>
        <taxon>Arundo</taxon>
    </lineage>
</organism>
<dbReference type="AlphaFoldDB" id="A0A0A9H0P2"/>
<proteinExistence type="predicted"/>
<accession>A0A0A9H0P2</accession>
<name>A0A0A9H0P2_ARUDO</name>
<evidence type="ECO:0000313" key="1">
    <source>
        <dbReference type="EMBL" id="JAE28401.1"/>
    </source>
</evidence>
<reference evidence="1" key="2">
    <citation type="journal article" date="2015" name="Data Brief">
        <title>Shoot transcriptome of the giant reed, Arundo donax.</title>
        <authorList>
            <person name="Barrero R.A."/>
            <person name="Guerrero F.D."/>
            <person name="Moolhuijzen P."/>
            <person name="Goolsby J.A."/>
            <person name="Tidwell J."/>
            <person name="Bellgard S.E."/>
            <person name="Bellgard M.I."/>
        </authorList>
    </citation>
    <scope>NUCLEOTIDE SEQUENCE</scope>
    <source>
        <tissue evidence="1">Shoot tissue taken approximately 20 cm above the soil surface</tissue>
    </source>
</reference>
<reference evidence="1" key="1">
    <citation type="submission" date="2014-09" db="EMBL/GenBank/DDBJ databases">
        <authorList>
            <person name="Magalhaes I.L.F."/>
            <person name="Oliveira U."/>
            <person name="Santos F.R."/>
            <person name="Vidigal T.H.D.A."/>
            <person name="Brescovit A.D."/>
            <person name="Santos A.J."/>
        </authorList>
    </citation>
    <scope>NUCLEOTIDE SEQUENCE</scope>
    <source>
        <tissue evidence="1">Shoot tissue taken approximately 20 cm above the soil surface</tissue>
    </source>
</reference>
<protein>
    <submittedName>
        <fullName evidence="1">Similar to EBS1 (EMS-MUTAGENIZED BRI1 SUPPRESSOR 1)</fullName>
    </submittedName>
</protein>
<dbReference type="EMBL" id="GBRH01169495">
    <property type="protein sequence ID" value="JAE28401.1"/>
    <property type="molecule type" value="Transcribed_RNA"/>
</dbReference>